<gene>
    <name evidence="1" type="ORF">CERZMDRAFT_89765</name>
</gene>
<dbReference type="AlphaFoldDB" id="A0A6A6FV24"/>
<evidence type="ECO:0000313" key="1">
    <source>
        <dbReference type="EMBL" id="KAF2217078.1"/>
    </source>
</evidence>
<protein>
    <submittedName>
        <fullName evidence="1">Uncharacterized protein</fullName>
    </submittedName>
</protein>
<dbReference type="Proteomes" id="UP000799539">
    <property type="component" value="Unassembled WGS sequence"/>
</dbReference>
<sequence length="109" mass="12437">MPIRRQRHYCYLWHSLAAQHAVKANRSRAPASQSGSPLSCTLESYQHRSDIYSLSSQQSQFALHISLPCRRYCTTRLRAGLEKVSVRPEGLRQTLRAISAKVTGERLRV</sequence>
<organism evidence="1 2">
    <name type="scientific">Cercospora zeae-maydis SCOH1-5</name>
    <dbReference type="NCBI Taxonomy" id="717836"/>
    <lineage>
        <taxon>Eukaryota</taxon>
        <taxon>Fungi</taxon>
        <taxon>Dikarya</taxon>
        <taxon>Ascomycota</taxon>
        <taxon>Pezizomycotina</taxon>
        <taxon>Dothideomycetes</taxon>
        <taxon>Dothideomycetidae</taxon>
        <taxon>Mycosphaerellales</taxon>
        <taxon>Mycosphaerellaceae</taxon>
        <taxon>Cercospora</taxon>
    </lineage>
</organism>
<dbReference type="EMBL" id="ML992663">
    <property type="protein sequence ID" value="KAF2217078.1"/>
    <property type="molecule type" value="Genomic_DNA"/>
</dbReference>
<accession>A0A6A6FV24</accession>
<evidence type="ECO:0000313" key="2">
    <source>
        <dbReference type="Proteomes" id="UP000799539"/>
    </source>
</evidence>
<proteinExistence type="predicted"/>
<name>A0A6A6FV24_9PEZI</name>
<keyword evidence="2" id="KW-1185">Reference proteome</keyword>
<reference evidence="1" key="1">
    <citation type="journal article" date="2020" name="Stud. Mycol.">
        <title>101 Dothideomycetes genomes: a test case for predicting lifestyles and emergence of pathogens.</title>
        <authorList>
            <person name="Haridas S."/>
            <person name="Albert R."/>
            <person name="Binder M."/>
            <person name="Bloem J."/>
            <person name="Labutti K."/>
            <person name="Salamov A."/>
            <person name="Andreopoulos B."/>
            <person name="Baker S."/>
            <person name="Barry K."/>
            <person name="Bills G."/>
            <person name="Bluhm B."/>
            <person name="Cannon C."/>
            <person name="Castanera R."/>
            <person name="Culley D."/>
            <person name="Daum C."/>
            <person name="Ezra D."/>
            <person name="Gonzalez J."/>
            <person name="Henrissat B."/>
            <person name="Kuo A."/>
            <person name="Liang C."/>
            <person name="Lipzen A."/>
            <person name="Lutzoni F."/>
            <person name="Magnuson J."/>
            <person name="Mondo S."/>
            <person name="Nolan M."/>
            <person name="Ohm R."/>
            <person name="Pangilinan J."/>
            <person name="Park H.-J."/>
            <person name="Ramirez L."/>
            <person name="Alfaro M."/>
            <person name="Sun H."/>
            <person name="Tritt A."/>
            <person name="Yoshinaga Y."/>
            <person name="Zwiers L.-H."/>
            <person name="Turgeon B."/>
            <person name="Goodwin S."/>
            <person name="Spatafora J."/>
            <person name="Crous P."/>
            <person name="Grigoriev I."/>
        </authorList>
    </citation>
    <scope>NUCLEOTIDE SEQUENCE</scope>
    <source>
        <strain evidence="1">SCOH1-5</strain>
    </source>
</reference>